<organism evidence="7 8">
    <name type="scientific">Proteobacteria bacterium 228</name>
    <dbReference type="NCBI Taxonomy" id="2083153"/>
    <lineage>
        <taxon>Bacteria</taxon>
        <taxon>Pseudomonadati</taxon>
        <taxon>Pseudomonadota</taxon>
    </lineage>
</organism>
<accession>A0A2S5KNF6</accession>
<comment type="function">
    <text evidence="5">Part of the Tol-Pal system, which plays a role in outer membrane invagination during cell division and is important for maintaining outer membrane integrity.</text>
</comment>
<sequence length="430" mass="48047" precursor="true">MWKKLWLGLVALCFASMARAELTIEITKGMDNPTPIAVVPFQWQGQPLNDDIAQIVGADLQRSGQFNPLDRGKMLNWPHDQSQIFYRDWSILKQDYLVIGRLSQAGGQYHAEFELYDVLREQRVLSGQVNGGMNNLRDIAHYISDQIYEKLTGIRGAFSTRIAYVSAQQFGGGKGSYRMIVADADGARPRTILESGEPILSPAWSRDGKRLAYVSFETSRPAIYIQDLSTGQRQRLKSFPGLNGAPSWSPDGRKLALVLSKDGNPEIYTFDLQTLQLERMTNHFAIDTEPSWMPDGQSMIFTSDRGGQPQIYKMNVFTKDVQRLTFVGNYNAKGKLSADGRFLVTVHRESRGANFHVAVTDLQNGRVFSLTDTTLDESPSIAPNGTMVIYATKEGGRGVLSVVSMDGRFKYRLPDATGDVREPAWSPFLN</sequence>
<dbReference type="GO" id="GO:0051301">
    <property type="term" value="P:cell division"/>
    <property type="evidence" value="ECO:0007669"/>
    <property type="project" value="UniProtKB-UniRule"/>
</dbReference>
<dbReference type="OrthoDB" id="5289130at2"/>
<dbReference type="Pfam" id="PF04052">
    <property type="entry name" value="TolB_N"/>
    <property type="match status" value="1"/>
</dbReference>
<dbReference type="EMBL" id="PRLP01000052">
    <property type="protein sequence ID" value="PPC76374.1"/>
    <property type="molecule type" value="Genomic_DNA"/>
</dbReference>
<dbReference type="NCBIfam" id="TIGR02800">
    <property type="entry name" value="propeller_TolB"/>
    <property type="match status" value="1"/>
</dbReference>
<feature type="signal peptide" evidence="5">
    <location>
        <begin position="1"/>
        <end position="20"/>
    </location>
</feature>
<dbReference type="InterPro" id="IPR007195">
    <property type="entry name" value="TolB_N"/>
</dbReference>
<comment type="similarity">
    <text evidence="2 5">Belongs to the TolB family.</text>
</comment>
<keyword evidence="5" id="KW-0131">Cell cycle</keyword>
<dbReference type="Proteomes" id="UP000238196">
    <property type="component" value="Unassembled WGS sequence"/>
</dbReference>
<dbReference type="PANTHER" id="PTHR36842">
    <property type="entry name" value="PROTEIN TOLB HOMOLOG"/>
    <property type="match status" value="1"/>
</dbReference>
<feature type="chain" id="PRO_5015789910" description="Tol-Pal system protein TolB" evidence="5">
    <location>
        <begin position="21"/>
        <end position="430"/>
    </location>
</feature>
<protein>
    <recommendedName>
        <fullName evidence="5">Tol-Pal system protein TolB</fullName>
    </recommendedName>
</protein>
<comment type="subcellular location">
    <subcellularLocation>
        <location evidence="1 5">Periplasm</location>
    </subcellularLocation>
</comment>
<reference evidence="7 8" key="1">
    <citation type="submission" date="2018-02" db="EMBL/GenBank/DDBJ databases">
        <title>novel marine gammaproteobacteria from coastal saline agro ecosystem.</title>
        <authorList>
            <person name="Krishnan R."/>
            <person name="Ramesh Kumar N."/>
        </authorList>
    </citation>
    <scope>NUCLEOTIDE SEQUENCE [LARGE SCALE GENOMIC DNA]</scope>
    <source>
        <strain evidence="7 8">228</strain>
    </source>
</reference>
<dbReference type="InterPro" id="IPR014167">
    <property type="entry name" value="Tol-Pal_TolB"/>
</dbReference>
<evidence type="ECO:0000256" key="2">
    <source>
        <dbReference type="ARBA" id="ARBA00009820"/>
    </source>
</evidence>
<dbReference type="Gene3D" id="3.40.50.10070">
    <property type="entry name" value="TolB, N-terminal domain"/>
    <property type="match status" value="1"/>
</dbReference>
<dbReference type="SUPFAM" id="SSF69304">
    <property type="entry name" value="Tricorn protease N-terminal domain"/>
    <property type="match status" value="1"/>
</dbReference>
<comment type="subunit">
    <text evidence="5">The Tol-Pal system is composed of five core proteins: the inner membrane proteins TolA, TolQ and TolR, the periplasmic protein TolB and the outer membrane protein Pal. They form a network linking the inner and outer membranes and the peptidoglycan layer.</text>
</comment>
<keyword evidence="3 5" id="KW-0732">Signal</keyword>
<dbReference type="Gene3D" id="2.120.10.30">
    <property type="entry name" value="TolB, C-terminal domain"/>
    <property type="match status" value="1"/>
</dbReference>
<evidence type="ECO:0000259" key="6">
    <source>
        <dbReference type="Pfam" id="PF04052"/>
    </source>
</evidence>
<dbReference type="AlphaFoldDB" id="A0A2S5KNF6"/>
<proteinExistence type="inferred from homology"/>
<keyword evidence="5" id="KW-0132">Cell division</keyword>
<dbReference type="PANTHER" id="PTHR36842:SF1">
    <property type="entry name" value="PROTEIN TOLB"/>
    <property type="match status" value="1"/>
</dbReference>
<name>A0A2S5KNF6_9PROT</name>
<dbReference type="GO" id="GO:0017038">
    <property type="term" value="P:protein import"/>
    <property type="evidence" value="ECO:0007669"/>
    <property type="project" value="InterPro"/>
</dbReference>
<gene>
    <name evidence="5 7" type="primary">tolB</name>
    <name evidence="7" type="ORF">C4K68_15560</name>
</gene>
<comment type="caution">
    <text evidence="7">The sequence shown here is derived from an EMBL/GenBank/DDBJ whole genome shotgun (WGS) entry which is preliminary data.</text>
</comment>
<keyword evidence="4 5" id="KW-0574">Periplasm</keyword>
<feature type="domain" description="TolB N-terminal" evidence="6">
    <location>
        <begin position="22"/>
        <end position="123"/>
    </location>
</feature>
<evidence type="ECO:0000256" key="3">
    <source>
        <dbReference type="ARBA" id="ARBA00022729"/>
    </source>
</evidence>
<evidence type="ECO:0000256" key="1">
    <source>
        <dbReference type="ARBA" id="ARBA00004418"/>
    </source>
</evidence>
<dbReference type="InterPro" id="IPR011042">
    <property type="entry name" value="6-blade_b-propeller_TolB-like"/>
</dbReference>
<dbReference type="SUPFAM" id="SSF52964">
    <property type="entry name" value="TolB, N-terminal domain"/>
    <property type="match status" value="1"/>
</dbReference>
<dbReference type="GO" id="GO:0042597">
    <property type="term" value="C:periplasmic space"/>
    <property type="evidence" value="ECO:0007669"/>
    <property type="project" value="UniProtKB-SubCell"/>
</dbReference>
<dbReference type="Pfam" id="PF07676">
    <property type="entry name" value="PD40"/>
    <property type="match status" value="3"/>
</dbReference>
<dbReference type="HAMAP" id="MF_00671">
    <property type="entry name" value="TolB"/>
    <property type="match status" value="1"/>
</dbReference>
<dbReference type="InterPro" id="IPR011659">
    <property type="entry name" value="WD40"/>
</dbReference>
<evidence type="ECO:0000313" key="7">
    <source>
        <dbReference type="EMBL" id="PPC76374.1"/>
    </source>
</evidence>
<evidence type="ECO:0000256" key="4">
    <source>
        <dbReference type="ARBA" id="ARBA00022764"/>
    </source>
</evidence>
<evidence type="ECO:0000313" key="8">
    <source>
        <dbReference type="Proteomes" id="UP000238196"/>
    </source>
</evidence>
<evidence type="ECO:0000256" key="5">
    <source>
        <dbReference type="HAMAP-Rule" id="MF_00671"/>
    </source>
</evidence>